<proteinExistence type="inferred from homology"/>
<organism evidence="5 6">
    <name type="scientific">Thioflexithrix psekupsensis</name>
    <dbReference type="NCBI Taxonomy" id="1570016"/>
    <lineage>
        <taxon>Bacteria</taxon>
        <taxon>Pseudomonadati</taxon>
        <taxon>Pseudomonadota</taxon>
        <taxon>Gammaproteobacteria</taxon>
        <taxon>Thiotrichales</taxon>
        <taxon>Thioflexithrix</taxon>
    </lineage>
</organism>
<feature type="domain" description="2-C-methyl-D-erythritol 2,4-cyclodiphosphate synthase" evidence="4">
    <location>
        <begin position="4"/>
        <end position="155"/>
    </location>
</feature>
<evidence type="ECO:0000256" key="2">
    <source>
        <dbReference type="HAMAP-Rule" id="MF_00107"/>
    </source>
</evidence>
<comment type="caution">
    <text evidence="2">Lacks conserved residue(s) required for the propagation of feature annotation.</text>
</comment>
<dbReference type="RefSeq" id="WP_086487616.1">
    <property type="nucleotide sequence ID" value="NZ_MSLT01000012.1"/>
</dbReference>
<dbReference type="GO" id="GO:0008685">
    <property type="term" value="F:2-C-methyl-D-erythritol 2,4-cyclodiphosphate synthase activity"/>
    <property type="evidence" value="ECO:0007669"/>
    <property type="project" value="UniProtKB-UniRule"/>
</dbReference>
<feature type="binding site" evidence="2">
    <location>
        <begin position="134"/>
        <end position="137"/>
    </location>
    <ligand>
        <name>4-CDP-2-C-methyl-D-erythritol 2-phosphate</name>
        <dbReference type="ChEBI" id="CHEBI:57919"/>
    </ligand>
</feature>
<feature type="binding site" evidence="2">
    <location>
        <position position="47"/>
    </location>
    <ligand>
        <name>a divalent metal cation</name>
        <dbReference type="ChEBI" id="CHEBI:60240"/>
    </ligand>
</feature>
<dbReference type="GO" id="GO:0016114">
    <property type="term" value="P:terpenoid biosynthetic process"/>
    <property type="evidence" value="ECO:0007669"/>
    <property type="project" value="InterPro"/>
</dbReference>
<sequence length="162" mass="17403">MRIKTAIGQDSHGFEYADGDKPLVLGGVIFERERGLEGNSDADVMLHALTNAISGITGVNILGKISDDLCQQGMTDSRVYLAEALKYLNGWQICHASFSIECAQPKISPKIPELKASLSQLLQLTVDDIGITATSGEDLTAFGRGEGIQVFCIVTAVFPMQN</sequence>
<gene>
    <name evidence="2" type="primary">ispF</name>
    <name evidence="5" type="ORF">TPSD3_05665</name>
</gene>
<dbReference type="NCBIfam" id="TIGR00151">
    <property type="entry name" value="ispF"/>
    <property type="match status" value="1"/>
</dbReference>
<dbReference type="PANTHER" id="PTHR43181:SF1">
    <property type="entry name" value="2-C-METHYL-D-ERYTHRITOL 2,4-CYCLODIPHOSPHATE SYNTHASE, CHLOROPLASTIC"/>
    <property type="match status" value="1"/>
</dbReference>
<dbReference type="PANTHER" id="PTHR43181">
    <property type="entry name" value="2-C-METHYL-D-ERYTHRITOL 2,4-CYCLODIPHOSPHATE SYNTHASE, CHLOROPLASTIC"/>
    <property type="match status" value="1"/>
</dbReference>
<dbReference type="HAMAP" id="MF_00107">
    <property type="entry name" value="IspF"/>
    <property type="match status" value="1"/>
</dbReference>
<dbReference type="OrthoDB" id="9804336at2"/>
<name>A0A251X7S0_9GAMM</name>
<comment type="similarity">
    <text evidence="2 3">Belongs to the IspF family.</text>
</comment>
<protein>
    <recommendedName>
        <fullName evidence="2 3">2-C-methyl-D-erythritol 2,4-cyclodiphosphate synthase</fullName>
        <shortName evidence="2">MECDP-synthase</shortName>
        <shortName evidence="2">MECPP-synthase</shortName>
        <shortName evidence="2">MECPS</shortName>
        <ecNumber evidence="2 3">4.6.1.12</ecNumber>
    </recommendedName>
</protein>
<evidence type="ECO:0000259" key="4">
    <source>
        <dbReference type="Pfam" id="PF02542"/>
    </source>
</evidence>
<keyword evidence="2" id="KW-0479">Metal-binding</keyword>
<dbReference type="AlphaFoldDB" id="A0A251X7S0"/>
<dbReference type="GO" id="GO:0046872">
    <property type="term" value="F:metal ion binding"/>
    <property type="evidence" value="ECO:0007669"/>
    <property type="project" value="UniProtKB-KW"/>
</dbReference>
<feature type="binding site" evidence="2">
    <location>
        <position position="12"/>
    </location>
    <ligand>
        <name>a divalent metal cation</name>
        <dbReference type="ChEBI" id="CHEBI:60240"/>
    </ligand>
</feature>
<keyword evidence="6" id="KW-1185">Reference proteome</keyword>
<dbReference type="Proteomes" id="UP000194798">
    <property type="component" value="Unassembled WGS sequence"/>
</dbReference>
<dbReference type="InterPro" id="IPR003526">
    <property type="entry name" value="MECDP_synthase"/>
</dbReference>
<dbReference type="CDD" id="cd00554">
    <property type="entry name" value="MECDP_synthase"/>
    <property type="match status" value="1"/>
</dbReference>
<comment type="function">
    <text evidence="2">Involved in the biosynthesis of isopentenyl diphosphate (IPP) and dimethylallyl diphosphate (DMAPP), two major building blocks of isoprenoid compounds. Catalyzes the conversion of 4-diphosphocytidyl-2-C-methyl-D-erythritol 2-phosphate (CDP-ME2P) to 2-C-methyl-D-erythritol 2,4-cyclodiphosphate (ME-CPP) with a corresponding release of cytidine 5-monophosphate (CMP).</text>
</comment>
<dbReference type="SUPFAM" id="SSF69765">
    <property type="entry name" value="IpsF-like"/>
    <property type="match status" value="1"/>
</dbReference>
<comment type="cofactor">
    <cofactor evidence="2">
        <name>a divalent metal cation</name>
        <dbReference type="ChEBI" id="CHEBI:60240"/>
    </cofactor>
    <text evidence="2">Binds 1 divalent metal cation per subunit.</text>
</comment>
<accession>A0A251X7S0</accession>
<feature type="binding site" evidence="2">
    <location>
        <position position="10"/>
    </location>
    <ligand>
        <name>a divalent metal cation</name>
        <dbReference type="ChEBI" id="CHEBI:60240"/>
    </ligand>
</feature>
<dbReference type="Pfam" id="PF02542">
    <property type="entry name" value="YgbB"/>
    <property type="match status" value="1"/>
</dbReference>
<feature type="site" description="Transition state stabilizer" evidence="2">
    <location>
        <position position="135"/>
    </location>
</feature>
<evidence type="ECO:0000256" key="1">
    <source>
        <dbReference type="ARBA" id="ARBA00023229"/>
    </source>
</evidence>
<comment type="subunit">
    <text evidence="2">Homotrimer.</text>
</comment>
<dbReference type="EMBL" id="MSLT01000012">
    <property type="protein sequence ID" value="OUD13834.1"/>
    <property type="molecule type" value="Genomic_DNA"/>
</dbReference>
<comment type="pathway">
    <text evidence="2">Isoprenoid biosynthesis; isopentenyl diphosphate biosynthesis via DXP pathway; isopentenyl diphosphate from 1-deoxy-D-xylulose 5-phosphate: step 4/6.</text>
</comment>
<dbReference type="GO" id="GO:0019288">
    <property type="term" value="P:isopentenyl diphosphate biosynthetic process, methylerythritol 4-phosphate pathway"/>
    <property type="evidence" value="ECO:0007669"/>
    <property type="project" value="UniProtKB-UniRule"/>
</dbReference>
<dbReference type="UniPathway" id="UPA00056">
    <property type="reaction ID" value="UER00095"/>
</dbReference>
<evidence type="ECO:0000313" key="6">
    <source>
        <dbReference type="Proteomes" id="UP000194798"/>
    </source>
</evidence>
<keyword evidence="2 3" id="KW-0456">Lyase</keyword>
<evidence type="ECO:0000313" key="5">
    <source>
        <dbReference type="EMBL" id="OUD13834.1"/>
    </source>
</evidence>
<dbReference type="Gene3D" id="3.30.1330.50">
    <property type="entry name" value="2-C-methyl-D-erythritol 2,4-cyclodiphosphate synthase"/>
    <property type="match status" value="1"/>
</dbReference>
<dbReference type="InterPro" id="IPR036571">
    <property type="entry name" value="MECDP_synthase_sf"/>
</dbReference>
<evidence type="ECO:0000256" key="3">
    <source>
        <dbReference type="RuleBase" id="RU004395"/>
    </source>
</evidence>
<feature type="site" description="Transition state stabilizer" evidence="2">
    <location>
        <position position="39"/>
    </location>
</feature>
<keyword evidence="1 2" id="KW-0414">Isoprene biosynthesis</keyword>
<dbReference type="EC" id="4.6.1.12" evidence="2 3"/>
<comment type="caution">
    <text evidence="5">The sequence shown here is derived from an EMBL/GenBank/DDBJ whole genome shotgun (WGS) entry which is preliminary data.</text>
</comment>
<comment type="catalytic activity">
    <reaction evidence="2 3">
        <text>4-CDP-2-C-methyl-D-erythritol 2-phosphate = 2-C-methyl-D-erythritol 2,4-cyclic diphosphate + CMP</text>
        <dbReference type="Rhea" id="RHEA:23864"/>
        <dbReference type="ChEBI" id="CHEBI:57919"/>
        <dbReference type="ChEBI" id="CHEBI:58483"/>
        <dbReference type="ChEBI" id="CHEBI:60377"/>
        <dbReference type="EC" id="4.6.1.12"/>
    </reaction>
</comment>
<feature type="binding site" evidence="2">
    <location>
        <position position="144"/>
    </location>
    <ligand>
        <name>4-CDP-2-C-methyl-D-erythritol 2-phosphate</name>
        <dbReference type="ChEBI" id="CHEBI:57919"/>
    </ligand>
</feature>
<reference evidence="5 6" key="1">
    <citation type="submission" date="2016-12" db="EMBL/GenBank/DDBJ databases">
        <title>Thioflexothrix psekupsii D3 genome sequencing and assembly.</title>
        <authorList>
            <person name="Fomenkov A."/>
            <person name="Vincze T."/>
            <person name="Grabovich M."/>
            <person name="Anton B.P."/>
            <person name="Dubinina G."/>
            <person name="Orlova M."/>
            <person name="Belousova E."/>
            <person name="Roberts R.J."/>
        </authorList>
    </citation>
    <scope>NUCLEOTIDE SEQUENCE [LARGE SCALE GENOMIC DNA]</scope>
    <source>
        <strain evidence="5">D3</strain>
    </source>
</reference>
<feature type="binding site" evidence="2">
    <location>
        <begin position="10"/>
        <end position="12"/>
    </location>
    <ligand>
        <name>4-CDP-2-C-methyl-D-erythritol 2-phosphate</name>
        <dbReference type="ChEBI" id="CHEBI:57919"/>
    </ligand>
</feature>